<evidence type="ECO:0000313" key="3">
    <source>
        <dbReference type="Proteomes" id="UP000247465"/>
    </source>
</evidence>
<protein>
    <submittedName>
        <fullName evidence="2">Putative transaldolase</fullName>
        <ecNumber evidence="2">2.2.1.2</ecNumber>
    </submittedName>
</protein>
<sequence length="261" mass="29080">MMKGDENEIMKGKKAMEIGAVSRAKAEGRGPLIWLAGDPEDLKDWMPLGIAGIVTNTVVLNQMVQKYGQIIQVVQRYLEITDKPVVVEIDGHSVSELLEVGRCFTELSDQIILKIPCGVNGLKVFAKLREEGVETFCTTVFSLTQAAALAQAGVNHILPFCEPVKEVGGDPTKLIRECATMFAGWEQRPFIMAALVRSVDMAYAAFRDGADELVTMWTVYRDMMENPLTEHWNKIFMDEWLSMHKAGCLEGVPTRLGQRND</sequence>
<dbReference type="GO" id="GO:0004801">
    <property type="term" value="F:transaldolase activity"/>
    <property type="evidence" value="ECO:0007669"/>
    <property type="project" value="UniProtKB-EC"/>
</dbReference>
<dbReference type="EC" id="2.2.1.2" evidence="2"/>
<name>A0A2Z4AD18_9BACT</name>
<keyword evidence="2" id="KW-0808">Transferase</keyword>
<dbReference type="SUPFAM" id="SSF51569">
    <property type="entry name" value="Aldolase"/>
    <property type="match status" value="1"/>
</dbReference>
<accession>A0A2Z4AD18</accession>
<evidence type="ECO:0000313" key="2">
    <source>
        <dbReference type="EMBL" id="AWT60099.1"/>
    </source>
</evidence>
<dbReference type="InterPro" id="IPR001585">
    <property type="entry name" value="TAL/FSA"/>
</dbReference>
<dbReference type="GO" id="GO:0005975">
    <property type="term" value="P:carbohydrate metabolic process"/>
    <property type="evidence" value="ECO:0007669"/>
    <property type="project" value="InterPro"/>
</dbReference>
<reference evidence="2 3" key="1">
    <citation type="submission" date="2018-06" db="EMBL/GenBank/DDBJ databases">
        <title>Draft Genome Sequence of a Novel Marine Bacterium Related to the Verrucomicrobia.</title>
        <authorList>
            <person name="Vosseberg J."/>
            <person name="Martijn J."/>
            <person name="Ettema T.J.G."/>
        </authorList>
    </citation>
    <scope>NUCLEOTIDE SEQUENCE [LARGE SCALE GENOMIC DNA]</scope>
    <source>
        <strain evidence="2">TARA_B100001123</strain>
    </source>
</reference>
<gene>
    <name evidence="2" type="primary">tal</name>
    <name evidence="2" type="ORF">DF168_01300</name>
</gene>
<dbReference type="AlphaFoldDB" id="A0A2Z4AD18"/>
<proteinExistence type="predicted"/>
<dbReference type="Proteomes" id="UP000247465">
    <property type="component" value="Chromosome"/>
</dbReference>
<keyword evidence="1" id="KW-0704">Schiff base</keyword>
<dbReference type="KEGG" id="mtar:DF168_01300"/>
<dbReference type="Pfam" id="PF00923">
    <property type="entry name" value="TAL_FSA"/>
    <property type="match status" value="1"/>
</dbReference>
<evidence type="ECO:0000256" key="1">
    <source>
        <dbReference type="ARBA" id="ARBA00023270"/>
    </source>
</evidence>
<dbReference type="InterPro" id="IPR013785">
    <property type="entry name" value="Aldolase_TIM"/>
</dbReference>
<organism evidence="2 3">
    <name type="scientific">Candidatus Moanibacter tarae</name>
    <dbReference type="NCBI Taxonomy" id="2200854"/>
    <lineage>
        <taxon>Bacteria</taxon>
        <taxon>Pseudomonadati</taxon>
        <taxon>Verrucomicrobiota</taxon>
        <taxon>Opitutia</taxon>
        <taxon>Puniceicoccales</taxon>
        <taxon>Puniceicoccales incertae sedis</taxon>
        <taxon>Candidatus Moanibacter</taxon>
    </lineage>
</organism>
<dbReference type="Gene3D" id="3.20.20.70">
    <property type="entry name" value="Aldolase class I"/>
    <property type="match status" value="1"/>
</dbReference>
<dbReference type="EMBL" id="CP029803">
    <property type="protein sequence ID" value="AWT60099.1"/>
    <property type="molecule type" value="Genomic_DNA"/>
</dbReference>